<feature type="chain" id="PRO_5020833594" evidence="1">
    <location>
        <begin position="28"/>
        <end position="861"/>
    </location>
</feature>
<evidence type="ECO:0000256" key="1">
    <source>
        <dbReference type="SAM" id="SignalP"/>
    </source>
</evidence>
<keyword evidence="3" id="KW-0378">Hydrolase</keyword>
<dbReference type="InterPro" id="IPR017853">
    <property type="entry name" value="GH"/>
</dbReference>
<accession>A0A4R7T7T8</accession>
<dbReference type="Gene3D" id="2.60.120.260">
    <property type="entry name" value="Galactose-binding domain-like"/>
    <property type="match status" value="2"/>
</dbReference>
<evidence type="ECO:0000313" key="3">
    <source>
        <dbReference type="EMBL" id="TDU87187.1"/>
    </source>
</evidence>
<sequence length="861" mass="89912">MTRRRFRFAAIVLVVLLGCLGTPPVFAAPALTLSTVALGNVFTDGQQVQVGLSTSAASVSWTVTDVNGATVTSGSQAAASTLQLPVTTRGWYQLSVQAADSGGTTTARTTFAIISPLGAAPQSGITTSVLGDFQSTSEGWSFYPGSEYPGATGSFAQDTSDGHTGGKSGRLSGDFSGGGAYVSVKRAVPAVSATSLSFWARTAGNVSWINVRLTDSTGQVHQQRVNLSGATDWQALAITRFDGGRQYVHFGGANDGVWHGPAKGVELVLDRNGITGGGTTAAISIDDLTAGVPAAQPNTVLGDYESSAEGWSFYPGSEFPGATGSYTLDPSTGHTGVQSAKLSADFSGGGNYVALQRELTSQNLSSLTLWVRTTQLSSIGLRLTDATGQVHQQRLPLSGTSNWQSLTVSRFDAGTSYLHFGGADDGIWHGPAKAVSLTVDKPQIIGGGTAATVSIDSVTALYAGPLLGAGTHFGAKWGPDPLPLVAQSGARTVRDEAYWADAETTRGTFAFPAKVTNYLTALQNNSIDPLLIADYGNCLYDCPDHAFNAPSTDAGRAAFANYADALLTKYPQVKNLAVWNEWDNNAAGPANKSPDSYLTLLKATYAKVKAGHPAVTVVGGGDTDVTQLAWFQSFAALGGLQYLDVVSIHPYNYLHAPENLGTYIAQLRAIIRQYNGGVDKPIWITEAGWRTATSSDSVDEATQAMYLARAELVTLGHGIQRYYLYDFMNDGSDPAGLEDNFGLIHHSSDPLGPYTPKPSFVAYATAARQLAGATFLGRENPGNGLIDQVFSAADGSPLRAIWAATGANTTVTVNAGGPIQVTSLYGLSTTYTPDAAGNITVPVGVRPVYIKGSTINSVSAP</sequence>
<dbReference type="PROSITE" id="PS51257">
    <property type="entry name" value="PROKAR_LIPOPROTEIN"/>
    <property type="match status" value="1"/>
</dbReference>
<organism evidence="3 4">
    <name type="scientific">Kribbella voronezhensis</name>
    <dbReference type="NCBI Taxonomy" id="2512212"/>
    <lineage>
        <taxon>Bacteria</taxon>
        <taxon>Bacillati</taxon>
        <taxon>Actinomycetota</taxon>
        <taxon>Actinomycetes</taxon>
        <taxon>Propionibacteriales</taxon>
        <taxon>Kribbellaceae</taxon>
        <taxon>Kribbella</taxon>
    </lineage>
</organism>
<protein>
    <submittedName>
        <fullName evidence="3">Putative glycosyl hydrolase</fullName>
    </submittedName>
</protein>
<dbReference type="OrthoDB" id="5242547at2"/>
<feature type="signal peptide" evidence="1">
    <location>
        <begin position="1"/>
        <end position="27"/>
    </location>
</feature>
<proteinExistence type="predicted"/>
<keyword evidence="4" id="KW-1185">Reference proteome</keyword>
<feature type="domain" description="Asl1-like glycosyl hydrolase catalytic" evidence="2">
    <location>
        <begin position="565"/>
        <end position="731"/>
    </location>
</feature>
<reference evidence="3 4" key="1">
    <citation type="submission" date="2019-03" db="EMBL/GenBank/DDBJ databases">
        <title>Genomic Encyclopedia of Type Strains, Phase III (KMG-III): the genomes of soil and plant-associated and newly described type strains.</title>
        <authorList>
            <person name="Whitman W."/>
        </authorList>
    </citation>
    <scope>NUCLEOTIDE SEQUENCE [LARGE SCALE GENOMIC DNA]</scope>
    <source>
        <strain evidence="3 4">VKM Ac-2575</strain>
    </source>
</reference>
<dbReference type="PANTHER" id="PTHR12631">
    <property type="entry name" value="ALPHA-L-IDURONIDASE"/>
    <property type="match status" value="1"/>
</dbReference>
<dbReference type="InterPro" id="IPR024655">
    <property type="entry name" value="Asl1_glyco_hydro_catalytic"/>
</dbReference>
<dbReference type="Gene3D" id="3.20.20.80">
    <property type="entry name" value="Glycosidases"/>
    <property type="match status" value="1"/>
</dbReference>
<dbReference type="PANTHER" id="PTHR12631:SF10">
    <property type="entry name" value="BETA-XYLOSIDASE-LIKE PROTEIN-RELATED"/>
    <property type="match status" value="1"/>
</dbReference>
<evidence type="ECO:0000313" key="4">
    <source>
        <dbReference type="Proteomes" id="UP000295151"/>
    </source>
</evidence>
<dbReference type="AlphaFoldDB" id="A0A4R7T7T8"/>
<dbReference type="GO" id="GO:0004553">
    <property type="term" value="F:hydrolase activity, hydrolyzing O-glycosyl compounds"/>
    <property type="evidence" value="ECO:0007669"/>
    <property type="project" value="TreeGrafter"/>
</dbReference>
<dbReference type="SUPFAM" id="SSF51445">
    <property type="entry name" value="(Trans)glycosidases"/>
    <property type="match status" value="1"/>
</dbReference>
<dbReference type="Pfam" id="PF11790">
    <property type="entry name" value="Glyco_hydro_cc"/>
    <property type="match status" value="1"/>
</dbReference>
<dbReference type="InterPro" id="IPR051923">
    <property type="entry name" value="Glycosyl_Hydrolase_39"/>
</dbReference>
<keyword evidence="1" id="KW-0732">Signal</keyword>
<evidence type="ECO:0000259" key="2">
    <source>
        <dbReference type="Pfam" id="PF11790"/>
    </source>
</evidence>
<name>A0A4R7T7T8_9ACTN</name>
<dbReference type="Proteomes" id="UP000295151">
    <property type="component" value="Unassembled WGS sequence"/>
</dbReference>
<gene>
    <name evidence="3" type="ORF">EV138_0705</name>
</gene>
<dbReference type="RefSeq" id="WP_133976993.1">
    <property type="nucleotide sequence ID" value="NZ_SOCE01000001.1"/>
</dbReference>
<dbReference type="EMBL" id="SOCE01000001">
    <property type="protein sequence ID" value="TDU87187.1"/>
    <property type="molecule type" value="Genomic_DNA"/>
</dbReference>
<comment type="caution">
    <text evidence="3">The sequence shown here is derived from an EMBL/GenBank/DDBJ whole genome shotgun (WGS) entry which is preliminary data.</text>
</comment>